<feature type="region of interest" description="Disordered" evidence="1">
    <location>
        <begin position="178"/>
        <end position="199"/>
    </location>
</feature>
<sequence length="199" mass="21464">MDWLKRDLGSGLVVLLPILVLVAAVRWLYTRLAALPLVDGVQPPVAGVALSLLLIVTCVFSIGYLMRTALGTVLSMRLDSMMNRVPGLRVVYNASKMAVETAVMNSDGLERPVKLELWGDLRLTGFQTGQESDEGNPVVFVPTSPNVTSGVVVEVDQEDVIETDESVEDALTRVLSAGFGEKNGPRNASENLFSTSDDD</sequence>
<dbReference type="RefSeq" id="WP_097007618.1">
    <property type="nucleotide sequence ID" value="NZ_OBEJ01000001.1"/>
</dbReference>
<evidence type="ECO:0000313" key="4">
    <source>
        <dbReference type="Proteomes" id="UP000219453"/>
    </source>
</evidence>
<dbReference type="InterPro" id="IPR007462">
    <property type="entry name" value="COV1-like"/>
</dbReference>
<reference evidence="3 4" key="1">
    <citation type="submission" date="2017-09" db="EMBL/GenBank/DDBJ databases">
        <authorList>
            <person name="Ehlers B."/>
            <person name="Leendertz F.H."/>
        </authorList>
    </citation>
    <scope>NUCLEOTIDE SEQUENCE [LARGE SCALE GENOMIC DNA]</scope>
    <source>
        <strain evidence="3 4">DSM 27208</strain>
    </source>
</reference>
<feature type="transmembrane region" description="Helical" evidence="2">
    <location>
        <begin position="12"/>
        <end position="29"/>
    </location>
</feature>
<dbReference type="EMBL" id="OBEJ01000001">
    <property type="protein sequence ID" value="SNZ04584.1"/>
    <property type="molecule type" value="Genomic_DNA"/>
</dbReference>
<proteinExistence type="predicted"/>
<dbReference type="AlphaFoldDB" id="A0A285N536"/>
<dbReference type="PANTHER" id="PTHR31876:SF26">
    <property type="entry name" value="PROTEIN LIKE COV 2"/>
    <property type="match status" value="1"/>
</dbReference>
<feature type="compositionally biased region" description="Polar residues" evidence="1">
    <location>
        <begin position="186"/>
        <end position="199"/>
    </location>
</feature>
<feature type="transmembrane region" description="Helical" evidence="2">
    <location>
        <begin position="49"/>
        <end position="74"/>
    </location>
</feature>
<organism evidence="3 4">
    <name type="scientific">Natronoarchaeum philippinense</name>
    <dbReference type="NCBI Taxonomy" id="558529"/>
    <lineage>
        <taxon>Archaea</taxon>
        <taxon>Methanobacteriati</taxon>
        <taxon>Methanobacteriota</taxon>
        <taxon>Stenosarchaea group</taxon>
        <taxon>Halobacteria</taxon>
        <taxon>Halobacteriales</taxon>
        <taxon>Natronoarchaeaceae</taxon>
    </lineage>
</organism>
<dbReference type="PANTHER" id="PTHR31876">
    <property type="entry name" value="COV-LIKE PROTEIN 1"/>
    <property type="match status" value="1"/>
</dbReference>
<name>A0A285N536_NATPI</name>
<keyword evidence="2" id="KW-1133">Transmembrane helix</keyword>
<evidence type="ECO:0000256" key="2">
    <source>
        <dbReference type="SAM" id="Phobius"/>
    </source>
</evidence>
<protein>
    <submittedName>
        <fullName evidence="3">Uncharacterized membrane protein</fullName>
    </submittedName>
</protein>
<keyword evidence="2" id="KW-0812">Transmembrane</keyword>
<evidence type="ECO:0000313" key="3">
    <source>
        <dbReference type="EMBL" id="SNZ04584.1"/>
    </source>
</evidence>
<keyword evidence="4" id="KW-1185">Reference proteome</keyword>
<keyword evidence="2" id="KW-0472">Membrane</keyword>
<dbReference type="Pfam" id="PF04367">
    <property type="entry name" value="DUF502"/>
    <property type="match status" value="1"/>
</dbReference>
<gene>
    <name evidence="3" type="ORF">SAMN06269185_0610</name>
</gene>
<dbReference type="Proteomes" id="UP000219453">
    <property type="component" value="Unassembled WGS sequence"/>
</dbReference>
<dbReference type="OrthoDB" id="156682at2157"/>
<evidence type="ECO:0000256" key="1">
    <source>
        <dbReference type="SAM" id="MobiDB-lite"/>
    </source>
</evidence>
<accession>A0A285N536</accession>